<dbReference type="GeneID" id="85457969"/>
<sequence length="74" mass="8734">MVALVPLLSPGKLSQMSRRIRQNAMRDRLSKRGGSITRLEYADFVPFEADTKRYGLVRLNLRRRGEFEWFEMSE</sequence>
<accession>A0AAJ0AXR5</accession>
<name>A0AAJ0AXR5_9PEZI</name>
<proteinExistence type="predicted"/>
<gene>
    <name evidence="1" type="ORF">BDP55DRAFT_642242</name>
</gene>
<organism evidence="1 2">
    <name type="scientific">Colletotrichum godetiae</name>
    <dbReference type="NCBI Taxonomy" id="1209918"/>
    <lineage>
        <taxon>Eukaryota</taxon>
        <taxon>Fungi</taxon>
        <taxon>Dikarya</taxon>
        <taxon>Ascomycota</taxon>
        <taxon>Pezizomycotina</taxon>
        <taxon>Sordariomycetes</taxon>
        <taxon>Hypocreomycetidae</taxon>
        <taxon>Glomerellales</taxon>
        <taxon>Glomerellaceae</taxon>
        <taxon>Colletotrichum</taxon>
        <taxon>Colletotrichum acutatum species complex</taxon>
    </lineage>
</organism>
<protein>
    <submittedName>
        <fullName evidence="1">Uncharacterized protein</fullName>
    </submittedName>
</protein>
<dbReference type="EMBL" id="JAHMHR010000002">
    <property type="protein sequence ID" value="KAK1700254.1"/>
    <property type="molecule type" value="Genomic_DNA"/>
</dbReference>
<dbReference type="RefSeq" id="XP_060436011.1">
    <property type="nucleotide sequence ID" value="XM_060573443.1"/>
</dbReference>
<evidence type="ECO:0000313" key="2">
    <source>
        <dbReference type="Proteomes" id="UP001224890"/>
    </source>
</evidence>
<keyword evidence="2" id="KW-1185">Reference proteome</keyword>
<dbReference type="Proteomes" id="UP001224890">
    <property type="component" value="Unassembled WGS sequence"/>
</dbReference>
<evidence type="ECO:0000313" key="1">
    <source>
        <dbReference type="EMBL" id="KAK1700254.1"/>
    </source>
</evidence>
<reference evidence="1" key="1">
    <citation type="submission" date="2021-06" db="EMBL/GenBank/DDBJ databases">
        <title>Comparative genomics, transcriptomics and evolutionary studies reveal genomic signatures of adaptation to plant cell wall in hemibiotrophic fungi.</title>
        <authorList>
            <consortium name="DOE Joint Genome Institute"/>
            <person name="Baroncelli R."/>
            <person name="Diaz J.F."/>
            <person name="Benocci T."/>
            <person name="Peng M."/>
            <person name="Battaglia E."/>
            <person name="Haridas S."/>
            <person name="Andreopoulos W."/>
            <person name="Labutti K."/>
            <person name="Pangilinan J."/>
            <person name="Floch G.L."/>
            <person name="Makela M.R."/>
            <person name="Henrissat B."/>
            <person name="Grigoriev I.V."/>
            <person name="Crouch J.A."/>
            <person name="De Vries R.P."/>
            <person name="Sukno S.A."/>
            <person name="Thon M.R."/>
        </authorList>
    </citation>
    <scope>NUCLEOTIDE SEQUENCE</scope>
    <source>
        <strain evidence="1">CBS 193.32</strain>
    </source>
</reference>
<comment type="caution">
    <text evidence="1">The sequence shown here is derived from an EMBL/GenBank/DDBJ whole genome shotgun (WGS) entry which is preliminary data.</text>
</comment>
<dbReference type="AlphaFoldDB" id="A0AAJ0AXR5"/>